<comment type="cofactor">
    <cofactor evidence="1">
        <name>FAD</name>
        <dbReference type="ChEBI" id="CHEBI:57692"/>
    </cofactor>
</comment>
<dbReference type="Pfam" id="PF01266">
    <property type="entry name" value="DAO"/>
    <property type="match status" value="1"/>
</dbReference>
<organism evidence="10 11">
    <name type="scientific">Rhizopus microsporus ATCC 52813</name>
    <dbReference type="NCBI Taxonomy" id="1340429"/>
    <lineage>
        <taxon>Eukaryota</taxon>
        <taxon>Fungi</taxon>
        <taxon>Fungi incertae sedis</taxon>
        <taxon>Mucoromycota</taxon>
        <taxon>Mucoromycotina</taxon>
        <taxon>Mucoromycetes</taxon>
        <taxon>Mucorales</taxon>
        <taxon>Mucorineae</taxon>
        <taxon>Rhizopodaceae</taxon>
        <taxon>Rhizopus</taxon>
    </lineage>
</organism>
<evidence type="ECO:0000256" key="7">
    <source>
        <dbReference type="ARBA" id="ARBA00038878"/>
    </source>
</evidence>
<dbReference type="EC" id="1.1.99.2" evidence="7"/>
<evidence type="ECO:0000313" key="10">
    <source>
        <dbReference type="EMBL" id="PHZ14002.1"/>
    </source>
</evidence>
<evidence type="ECO:0000256" key="3">
    <source>
        <dbReference type="ARBA" id="ARBA00022827"/>
    </source>
</evidence>
<dbReference type="PANTHER" id="PTHR43104">
    <property type="entry name" value="L-2-HYDROXYGLUTARATE DEHYDROGENASE, MITOCHONDRIAL"/>
    <property type="match status" value="1"/>
</dbReference>
<keyword evidence="11" id="KW-1185">Reference proteome</keyword>
<dbReference type="Proteomes" id="UP000242254">
    <property type="component" value="Unassembled WGS sequence"/>
</dbReference>
<evidence type="ECO:0000256" key="1">
    <source>
        <dbReference type="ARBA" id="ARBA00001974"/>
    </source>
</evidence>
<dbReference type="GO" id="GO:0047545">
    <property type="term" value="F:(S)-2-hydroxyglutarate dehydrogenase activity"/>
    <property type="evidence" value="ECO:0007669"/>
    <property type="project" value="UniProtKB-EC"/>
</dbReference>
<keyword evidence="3" id="KW-0274">FAD</keyword>
<dbReference type="EMBL" id="KZ303846">
    <property type="protein sequence ID" value="PHZ14002.1"/>
    <property type="molecule type" value="Genomic_DNA"/>
</dbReference>
<dbReference type="GeneID" id="35444443"/>
<proteinExistence type="inferred from homology"/>
<evidence type="ECO:0000256" key="8">
    <source>
        <dbReference type="ARBA" id="ARBA00041137"/>
    </source>
</evidence>
<comment type="similarity">
    <text evidence="6">Belongs to the L2HGDH family.</text>
</comment>
<reference evidence="10 11" key="1">
    <citation type="journal article" date="2016" name="Proc. Natl. Acad. Sci. U.S.A.">
        <title>Lipid metabolic changes in an early divergent fungus govern the establishment of a mutualistic symbiosis with endobacteria.</title>
        <authorList>
            <person name="Lastovetsky O.A."/>
            <person name="Gaspar M.L."/>
            <person name="Mondo S.J."/>
            <person name="LaButti K.M."/>
            <person name="Sandor L."/>
            <person name="Grigoriev I.V."/>
            <person name="Henry S.A."/>
            <person name="Pawlowska T.E."/>
        </authorList>
    </citation>
    <scope>NUCLEOTIDE SEQUENCE [LARGE SCALE GENOMIC DNA]</scope>
    <source>
        <strain evidence="10 11">ATCC 52813</strain>
    </source>
</reference>
<evidence type="ECO:0000256" key="4">
    <source>
        <dbReference type="ARBA" id="ARBA00023002"/>
    </source>
</evidence>
<dbReference type="InterPro" id="IPR006076">
    <property type="entry name" value="FAD-dep_OxRdtase"/>
</dbReference>
<keyword evidence="2" id="KW-0285">Flavoprotein</keyword>
<evidence type="ECO:0000256" key="2">
    <source>
        <dbReference type="ARBA" id="ARBA00022630"/>
    </source>
</evidence>
<name>A0A2G4SZ08_RHIZD</name>
<dbReference type="RefSeq" id="XP_023467710.1">
    <property type="nucleotide sequence ID" value="XM_023613454.1"/>
</dbReference>
<evidence type="ECO:0000259" key="9">
    <source>
        <dbReference type="Pfam" id="PF01266"/>
    </source>
</evidence>
<dbReference type="InterPro" id="IPR036188">
    <property type="entry name" value="FAD/NAD-bd_sf"/>
</dbReference>
<feature type="domain" description="FAD dependent oxidoreductase" evidence="9">
    <location>
        <begin position="23"/>
        <end position="378"/>
    </location>
</feature>
<dbReference type="AlphaFoldDB" id="A0A2G4SZ08"/>
<dbReference type="PANTHER" id="PTHR43104:SF4">
    <property type="entry name" value="L-2-HYDROXYGLUTARATE DEHYDROGENASE, MITOCHONDRIAL"/>
    <property type="match status" value="1"/>
</dbReference>
<dbReference type="STRING" id="1340429.A0A2G4SZ08"/>
<gene>
    <name evidence="10" type="ORF">RHIMIDRAFT_287203</name>
</gene>
<comment type="catalytic activity">
    <reaction evidence="5">
        <text>(S)-2-hydroxyglutarate + A = 2-oxoglutarate + AH2</text>
        <dbReference type="Rhea" id="RHEA:21252"/>
        <dbReference type="ChEBI" id="CHEBI:13193"/>
        <dbReference type="ChEBI" id="CHEBI:16782"/>
        <dbReference type="ChEBI" id="CHEBI:16810"/>
        <dbReference type="ChEBI" id="CHEBI:17499"/>
        <dbReference type="EC" id="1.1.99.2"/>
    </reaction>
</comment>
<dbReference type="Gene3D" id="3.50.50.60">
    <property type="entry name" value="FAD/NAD(P)-binding domain"/>
    <property type="match status" value="1"/>
</dbReference>
<sequence>MHKWLRHVKKYSTVVPDLQVDNIIIGGGVVGLALGEKLTRERPMETTFVVEKNKLIGQETSSRNSEVIHAGIYYPEESLKTRLCIEGNRKMYKLLAQKGIPHKQIGKWVVAQDATQEAYLKQLHAKATRLGVPTYFLSLDEAKRQEPHVHIGRAVLVSPSTGILDSHALMGYLEQNVAVALATEVKAIRPQQPGYLLQLVTNQTQSWVLARRVFNAAGLHADKIGQMLQLPYRLYYARGHYYRSTDTQLQVNHLIYPCPEKNLAGLGTHLTLDLAGHLKFGPDVQYIDDPYDYQVPEDEAKKDAFVKAIQTYLPSLNPEKLHPDYSGIRPKLAGPGEPFRDFIIKEEREANLDNFFTLMGIESPGLTSSLAIADYVYELIRK</sequence>
<accession>A0A2G4SZ08</accession>
<evidence type="ECO:0000256" key="6">
    <source>
        <dbReference type="ARBA" id="ARBA00037941"/>
    </source>
</evidence>
<keyword evidence="4" id="KW-0560">Oxidoreductase</keyword>
<evidence type="ECO:0000256" key="5">
    <source>
        <dbReference type="ARBA" id="ARBA00036066"/>
    </source>
</evidence>
<dbReference type="Gene3D" id="3.30.9.10">
    <property type="entry name" value="D-Amino Acid Oxidase, subunit A, domain 2"/>
    <property type="match status" value="1"/>
</dbReference>
<evidence type="ECO:0000313" key="11">
    <source>
        <dbReference type="Proteomes" id="UP000242254"/>
    </source>
</evidence>
<protein>
    <recommendedName>
        <fullName evidence="8">L-2-hydroxyglutarate dehydrogenase, mitochondrial</fullName>
        <ecNumber evidence="7">1.1.99.2</ecNumber>
    </recommendedName>
</protein>
<dbReference type="SUPFAM" id="SSF51905">
    <property type="entry name" value="FAD/NAD(P)-binding domain"/>
    <property type="match status" value="1"/>
</dbReference>